<dbReference type="PANTHER" id="PTHR10961">
    <property type="entry name" value="PEROXISOMAL SARCOSINE OXIDASE"/>
    <property type="match status" value="1"/>
</dbReference>
<evidence type="ECO:0000256" key="1">
    <source>
        <dbReference type="ARBA" id="ARBA00001974"/>
    </source>
</evidence>
<dbReference type="Gene3D" id="3.30.9.10">
    <property type="entry name" value="D-Amino Acid Oxidase, subunit A, domain 2"/>
    <property type="match status" value="1"/>
</dbReference>
<dbReference type="PANTHER" id="PTHR10961:SF15">
    <property type="entry name" value="FAD DEPENDENT OXIDOREDUCTASE DOMAIN-CONTAINING PROTEIN"/>
    <property type="match status" value="1"/>
</dbReference>
<dbReference type="Gene3D" id="3.50.50.60">
    <property type="entry name" value="FAD/NAD(P)-binding domain"/>
    <property type="match status" value="1"/>
</dbReference>
<comment type="similarity">
    <text evidence="2">Belongs to the MSOX/MTOX family.</text>
</comment>
<proteinExistence type="inferred from homology"/>
<dbReference type="GO" id="GO:0050660">
    <property type="term" value="F:flavin adenine dinucleotide binding"/>
    <property type="evidence" value="ECO:0007669"/>
    <property type="project" value="InterPro"/>
</dbReference>
<dbReference type="SUPFAM" id="SSF54373">
    <property type="entry name" value="FAD-linked reductases, C-terminal domain"/>
    <property type="match status" value="1"/>
</dbReference>
<dbReference type="EMBL" id="CDHN01000002">
    <property type="protein sequence ID" value="CEJ87150.1"/>
    <property type="molecule type" value="Genomic_DNA"/>
</dbReference>
<dbReference type="InterPro" id="IPR036188">
    <property type="entry name" value="FAD/NAD-bd_sf"/>
</dbReference>
<sequence>MSPHTPAKNQPIVVVGAGAFGLSTALHLAQRGYENVTVFDKQPYEKSHYSYYEGCDAASADASKIIRSAYGGQKEYSDLSTEALVMWNEWNEDLNTIDEDKANGLTKDDKVWMNNGVLMCSDRTELTDFEKASAANANIPGQPPSVLTTIDADDLAEAKKRGISHSLAPFAKEATGIMDTTGGVIAADKACLLALYKAKQAGAKFVLDPIAGAFSSFVYKEGDGKVVCGIKTADGKTHEAATVIMACGGWTPSLVPEMDGLCETTAGSVALFRIPADSPLRTKYSYANFPAWMFKQREGADGGLYGFPVDHNGVMKIGYRGIKYTNPVKQADGKDRSVPRTRWSVDEAIIDLPVKAHQVIKRFVDNYMPDLGAAGIDIWMSRLCWYTDSYDNHYVIDRVPGLDAVMCATGGSGHAFKFLPNLGKWVADVLEQKDMDRALVKAWQWRSLKKDEKPTNVLMLGRDDSRTLENTELICVDASEDPVTGMKKLSLA</sequence>
<dbReference type="AlphaFoldDB" id="A0A0A1TDH0"/>
<reference evidence="7 8" key="1">
    <citation type="journal article" date="2015" name="Genome Announc.">
        <title>Draft Genome Sequence and Gene Annotation of the Entomopathogenic Fungus Verticillium hemipterigenum.</title>
        <authorList>
            <person name="Horn F."/>
            <person name="Habel A."/>
            <person name="Scharf D.H."/>
            <person name="Dworschak J."/>
            <person name="Brakhage A.A."/>
            <person name="Guthke R."/>
            <person name="Hertweck C."/>
            <person name="Linde J."/>
        </authorList>
    </citation>
    <scope>NUCLEOTIDE SEQUENCE [LARGE SCALE GENOMIC DNA]</scope>
</reference>
<accession>A0A0A1TDH0</accession>
<evidence type="ECO:0000256" key="2">
    <source>
        <dbReference type="ARBA" id="ARBA00010989"/>
    </source>
</evidence>
<dbReference type="Proteomes" id="UP000039046">
    <property type="component" value="Unassembled WGS sequence"/>
</dbReference>
<evidence type="ECO:0000256" key="3">
    <source>
        <dbReference type="ARBA" id="ARBA00022630"/>
    </source>
</evidence>
<dbReference type="Pfam" id="PF01266">
    <property type="entry name" value="DAO"/>
    <property type="match status" value="1"/>
</dbReference>
<feature type="domain" description="FAD dependent oxidoreductase" evidence="6">
    <location>
        <begin position="12"/>
        <end position="428"/>
    </location>
</feature>
<keyword evidence="8" id="KW-1185">Reference proteome</keyword>
<evidence type="ECO:0000313" key="8">
    <source>
        <dbReference type="Proteomes" id="UP000039046"/>
    </source>
</evidence>
<dbReference type="SUPFAM" id="SSF51905">
    <property type="entry name" value="FAD/NAD(P)-binding domain"/>
    <property type="match status" value="1"/>
</dbReference>
<evidence type="ECO:0000313" key="7">
    <source>
        <dbReference type="EMBL" id="CEJ87150.1"/>
    </source>
</evidence>
<organism evidence="7 8">
    <name type="scientific">[Torrubiella] hemipterigena</name>
    <dbReference type="NCBI Taxonomy" id="1531966"/>
    <lineage>
        <taxon>Eukaryota</taxon>
        <taxon>Fungi</taxon>
        <taxon>Dikarya</taxon>
        <taxon>Ascomycota</taxon>
        <taxon>Pezizomycotina</taxon>
        <taxon>Sordariomycetes</taxon>
        <taxon>Hypocreomycetidae</taxon>
        <taxon>Hypocreales</taxon>
        <taxon>Clavicipitaceae</taxon>
        <taxon>Clavicipitaceae incertae sedis</taxon>
        <taxon>'Torrubiella' clade</taxon>
    </lineage>
</organism>
<gene>
    <name evidence="7" type="ORF">VHEMI04321</name>
</gene>
<protein>
    <recommendedName>
        <fullName evidence="6">FAD dependent oxidoreductase domain-containing protein</fullName>
    </recommendedName>
</protein>
<name>A0A0A1TDH0_9HYPO</name>
<dbReference type="InterPro" id="IPR006076">
    <property type="entry name" value="FAD-dep_OxRdtase"/>
</dbReference>
<evidence type="ECO:0000259" key="6">
    <source>
        <dbReference type="Pfam" id="PF01266"/>
    </source>
</evidence>
<keyword evidence="3" id="KW-0285">Flavoprotein</keyword>
<keyword evidence="4" id="KW-0274">FAD</keyword>
<dbReference type="OrthoDB" id="2219495at2759"/>
<dbReference type="GO" id="GO:0008115">
    <property type="term" value="F:sarcosine oxidase activity"/>
    <property type="evidence" value="ECO:0007669"/>
    <property type="project" value="TreeGrafter"/>
</dbReference>
<evidence type="ECO:0000256" key="5">
    <source>
        <dbReference type="ARBA" id="ARBA00023002"/>
    </source>
</evidence>
<dbReference type="STRING" id="1531966.A0A0A1TDH0"/>
<dbReference type="HOGENOM" id="CLU_007884_0_0_1"/>
<keyword evidence="5" id="KW-0560">Oxidoreductase</keyword>
<comment type="cofactor">
    <cofactor evidence="1">
        <name>FAD</name>
        <dbReference type="ChEBI" id="CHEBI:57692"/>
    </cofactor>
</comment>
<dbReference type="InterPro" id="IPR045170">
    <property type="entry name" value="MTOX"/>
</dbReference>
<evidence type="ECO:0000256" key="4">
    <source>
        <dbReference type="ARBA" id="ARBA00022827"/>
    </source>
</evidence>